<dbReference type="RefSeq" id="WP_007865957.1">
    <property type="nucleotide sequence ID" value="NZ_JH376425.1"/>
</dbReference>
<feature type="transmembrane region" description="Helical" evidence="2">
    <location>
        <begin position="224"/>
        <end position="245"/>
    </location>
</feature>
<dbReference type="Proteomes" id="UP000003763">
    <property type="component" value="Unassembled WGS sequence"/>
</dbReference>
<name>G5HN76_9FIRM</name>
<dbReference type="EMBL" id="ADLJ01000031">
    <property type="protein sequence ID" value="EHE97080.1"/>
    <property type="molecule type" value="Genomic_DNA"/>
</dbReference>
<evidence type="ECO:0000313" key="4">
    <source>
        <dbReference type="Proteomes" id="UP000003763"/>
    </source>
</evidence>
<dbReference type="AlphaFoldDB" id="G5HN76"/>
<gene>
    <name evidence="3" type="ORF">HMPREF9469_04038</name>
</gene>
<proteinExistence type="predicted"/>
<accession>G5HN76</accession>
<dbReference type="HOGENOM" id="CLU_701516_0_0_9"/>
<dbReference type="SUPFAM" id="SSF58100">
    <property type="entry name" value="Bacterial hemolysins"/>
    <property type="match status" value="1"/>
</dbReference>
<protein>
    <submittedName>
        <fullName evidence="3">Uncharacterized protein</fullName>
    </submittedName>
</protein>
<evidence type="ECO:0000313" key="3">
    <source>
        <dbReference type="EMBL" id="EHE97080.1"/>
    </source>
</evidence>
<sequence>MRKNKLYLVRFPAMVRRTGMNVSNYKTNILLLNSYLVGIMKTSFPVLNILPENYAEYLKFYVDAQLEAKKWVKSIYTNLILVPGVIADRTGITQKTLNDAQIYLERIILNPDDGFAVMMFQQDLKDAQAVIDNMIDTSQSLLKQLNDYQSTSLDIIRYNLKQLTEAMLAGADVDEGKIAELISRINALERDIKSQTASVVGGSLLVVTGIVMCSLALFTGWGTVAGIAGAVACGGIAVAGGSIVGTSSRKIIDDKEEIKNSQAKCSLYEQDIAALKAAADTFDKFCLQMDEMKGYLADIIEVWQTVHDELGELHNDVEEASQEFSRQDWEQVRLSLQSAAEVCGRITVWMGDLDISDIQATDAVIAPGMTEEEIRTALKAGKTISFEEYILAV</sequence>
<evidence type="ECO:0000256" key="2">
    <source>
        <dbReference type="SAM" id="Phobius"/>
    </source>
</evidence>
<evidence type="ECO:0000256" key="1">
    <source>
        <dbReference type="SAM" id="Coils"/>
    </source>
</evidence>
<keyword evidence="1" id="KW-0175">Coiled coil</keyword>
<dbReference type="PATRIC" id="fig|742733.3.peg.4186"/>
<comment type="caution">
    <text evidence="3">The sequence shown here is derived from an EMBL/GenBank/DDBJ whole genome shotgun (WGS) entry which is preliminary data.</text>
</comment>
<organism evidence="3 4">
    <name type="scientific">[Clostridium] citroniae WAL-17108</name>
    <dbReference type="NCBI Taxonomy" id="742733"/>
    <lineage>
        <taxon>Bacteria</taxon>
        <taxon>Bacillati</taxon>
        <taxon>Bacillota</taxon>
        <taxon>Clostridia</taxon>
        <taxon>Lachnospirales</taxon>
        <taxon>Lachnospiraceae</taxon>
        <taxon>Enterocloster</taxon>
    </lineage>
</organism>
<feature type="transmembrane region" description="Helical" evidence="2">
    <location>
        <begin position="199"/>
        <end position="218"/>
    </location>
</feature>
<keyword evidence="2" id="KW-0472">Membrane</keyword>
<dbReference type="eggNOG" id="ENOG5030V50">
    <property type="taxonomic scope" value="Bacteria"/>
</dbReference>
<keyword evidence="2" id="KW-1133">Transmembrane helix</keyword>
<reference evidence="3 4" key="1">
    <citation type="submission" date="2011-08" db="EMBL/GenBank/DDBJ databases">
        <title>The Genome Sequence of Clostridium citroniae WAL-17108.</title>
        <authorList>
            <consortium name="The Broad Institute Genome Sequencing Platform"/>
            <person name="Earl A."/>
            <person name="Ward D."/>
            <person name="Feldgarden M."/>
            <person name="Gevers D."/>
            <person name="Finegold S.M."/>
            <person name="Summanen P.H."/>
            <person name="Molitoris D.R."/>
            <person name="Vaisanen M.L."/>
            <person name="Daigneault M."/>
            <person name="Allen-Vercoe E."/>
            <person name="Young S.K."/>
            <person name="Zeng Q."/>
            <person name="Gargeya S."/>
            <person name="Fitzgerald M."/>
            <person name="Haas B."/>
            <person name="Abouelleil A."/>
            <person name="Alvarado L."/>
            <person name="Arachchi H.M."/>
            <person name="Berlin A."/>
            <person name="Brown A."/>
            <person name="Chapman S.B."/>
            <person name="Chen Z."/>
            <person name="Dunbar C."/>
            <person name="Freedman E."/>
            <person name="Gearin G."/>
            <person name="Gellesch M."/>
            <person name="Goldberg J."/>
            <person name="Griggs A."/>
            <person name="Gujja S."/>
            <person name="Heiman D."/>
            <person name="Howarth C."/>
            <person name="Larson L."/>
            <person name="Lui A."/>
            <person name="MacDonald P.J.P."/>
            <person name="Montmayeur A."/>
            <person name="Murphy C."/>
            <person name="Neiman D."/>
            <person name="Pearson M."/>
            <person name="Priest M."/>
            <person name="Roberts A."/>
            <person name="Saif S."/>
            <person name="Shea T."/>
            <person name="Shenoy N."/>
            <person name="Sisk P."/>
            <person name="Stolte C."/>
            <person name="Sykes S."/>
            <person name="Wortman J."/>
            <person name="Nusbaum C."/>
            <person name="Birren B."/>
        </authorList>
    </citation>
    <scope>NUCLEOTIDE SEQUENCE [LARGE SCALE GENOMIC DNA]</scope>
    <source>
        <strain evidence="3 4">WAL-17108</strain>
    </source>
</reference>
<feature type="coiled-coil region" evidence="1">
    <location>
        <begin position="171"/>
        <end position="198"/>
    </location>
</feature>
<dbReference type="Gene3D" id="1.20.1170.10">
    <property type="match status" value="1"/>
</dbReference>
<keyword evidence="2" id="KW-0812">Transmembrane</keyword>